<dbReference type="InterPro" id="IPR001107">
    <property type="entry name" value="Band_7"/>
</dbReference>
<keyword evidence="3" id="KW-0472">Membrane</keyword>
<keyword evidence="3" id="KW-1133">Transmembrane helix</keyword>
<protein>
    <submittedName>
        <fullName evidence="5">SPFH domain / Band 7 family protein</fullName>
    </submittedName>
</protein>
<keyword evidence="6" id="KW-1185">Reference proteome</keyword>
<evidence type="ECO:0000256" key="3">
    <source>
        <dbReference type="SAM" id="Phobius"/>
    </source>
</evidence>
<keyword evidence="3" id="KW-0812">Transmembrane</keyword>
<dbReference type="Gene3D" id="3.30.479.30">
    <property type="entry name" value="Band 7 domain"/>
    <property type="match status" value="1"/>
</dbReference>
<name>A0A517T030_9BACT</name>
<feature type="domain" description="Band 7" evidence="4">
    <location>
        <begin position="73"/>
        <end position="262"/>
    </location>
</feature>
<dbReference type="PANTHER" id="PTHR43446">
    <property type="entry name" value="MEMBRANE PROTEIN-RELATED"/>
    <property type="match status" value="1"/>
</dbReference>
<feature type="region of interest" description="Disordered" evidence="2">
    <location>
        <begin position="121"/>
        <end position="156"/>
    </location>
</feature>
<dbReference type="Proteomes" id="UP000315003">
    <property type="component" value="Chromosome"/>
</dbReference>
<gene>
    <name evidence="5" type="ORF">SV7mr_42900</name>
</gene>
<sequence>MSSSDTQTTFQDSPHHREFEYKAKPGWQMLPIVLGILLMIPLWILFAVTLPALAPLFVALIPLSIISAIVAACGFQAVPPNGSRVLLLFGEYKGTLRTSGFYWVNPFYSKRKVSLRVRNFETGSSTSPEQKNKEGVVTKPKSRTAGKPSKVNDRDGNPVEISAVVVWKVVDTAEAMFEVDDYENYVEVQSEAALRSLATRYPYDSHEDESEVSLRGSTDEISDQLRHDIEARLEKAGVHVLEARISHLAYAPEIAAAMLQRQQAGAVVAARTRIVDGAVGMVEMALDHLNREDIVDLTDEQRAALVSNLLVVLCGDRHTQPVIQTGA</sequence>
<dbReference type="RefSeq" id="WP_419187653.1">
    <property type="nucleotide sequence ID" value="NZ_CP036272.1"/>
</dbReference>
<dbReference type="AlphaFoldDB" id="A0A517T030"/>
<evidence type="ECO:0000256" key="1">
    <source>
        <dbReference type="ARBA" id="ARBA00004167"/>
    </source>
</evidence>
<dbReference type="Pfam" id="PF01145">
    <property type="entry name" value="Band_7"/>
    <property type="match status" value="1"/>
</dbReference>
<dbReference type="SUPFAM" id="SSF117892">
    <property type="entry name" value="Band 7/SPFH domain"/>
    <property type="match status" value="1"/>
</dbReference>
<evidence type="ECO:0000256" key="2">
    <source>
        <dbReference type="SAM" id="MobiDB-lite"/>
    </source>
</evidence>
<dbReference type="EMBL" id="CP036272">
    <property type="protein sequence ID" value="QDT61750.1"/>
    <property type="molecule type" value="Genomic_DNA"/>
</dbReference>
<organism evidence="5 6">
    <name type="scientific">Stieleria bergensis</name>
    <dbReference type="NCBI Taxonomy" id="2528025"/>
    <lineage>
        <taxon>Bacteria</taxon>
        <taxon>Pseudomonadati</taxon>
        <taxon>Planctomycetota</taxon>
        <taxon>Planctomycetia</taxon>
        <taxon>Pirellulales</taxon>
        <taxon>Pirellulaceae</taxon>
        <taxon>Stieleria</taxon>
    </lineage>
</organism>
<proteinExistence type="predicted"/>
<evidence type="ECO:0000313" key="6">
    <source>
        <dbReference type="Proteomes" id="UP000315003"/>
    </source>
</evidence>
<accession>A0A517T030</accession>
<comment type="subcellular location">
    <subcellularLocation>
        <location evidence="1">Membrane</location>
        <topology evidence="1">Single-pass membrane protein</topology>
    </subcellularLocation>
</comment>
<reference evidence="5 6" key="1">
    <citation type="submission" date="2019-02" db="EMBL/GenBank/DDBJ databases">
        <title>Deep-cultivation of Planctomycetes and their phenomic and genomic characterization uncovers novel biology.</title>
        <authorList>
            <person name="Wiegand S."/>
            <person name="Jogler M."/>
            <person name="Boedeker C."/>
            <person name="Pinto D."/>
            <person name="Vollmers J."/>
            <person name="Rivas-Marin E."/>
            <person name="Kohn T."/>
            <person name="Peeters S.H."/>
            <person name="Heuer A."/>
            <person name="Rast P."/>
            <person name="Oberbeckmann S."/>
            <person name="Bunk B."/>
            <person name="Jeske O."/>
            <person name="Meyerdierks A."/>
            <person name="Storesund J.E."/>
            <person name="Kallscheuer N."/>
            <person name="Luecker S."/>
            <person name="Lage O.M."/>
            <person name="Pohl T."/>
            <person name="Merkel B.J."/>
            <person name="Hornburger P."/>
            <person name="Mueller R.-W."/>
            <person name="Bruemmer F."/>
            <person name="Labrenz M."/>
            <person name="Spormann A.M."/>
            <person name="Op den Camp H."/>
            <person name="Overmann J."/>
            <person name="Amann R."/>
            <person name="Jetten M.S.M."/>
            <person name="Mascher T."/>
            <person name="Medema M.H."/>
            <person name="Devos D.P."/>
            <person name="Kaster A.-K."/>
            <person name="Ovreas L."/>
            <person name="Rohde M."/>
            <person name="Galperin M.Y."/>
            <person name="Jogler C."/>
        </authorList>
    </citation>
    <scope>NUCLEOTIDE SEQUENCE [LARGE SCALE GENOMIC DNA]</scope>
    <source>
        <strain evidence="5 6">SV_7m_r</strain>
    </source>
</reference>
<dbReference type="GO" id="GO:0016020">
    <property type="term" value="C:membrane"/>
    <property type="evidence" value="ECO:0007669"/>
    <property type="project" value="UniProtKB-SubCell"/>
</dbReference>
<evidence type="ECO:0000259" key="4">
    <source>
        <dbReference type="SMART" id="SM00244"/>
    </source>
</evidence>
<dbReference type="InterPro" id="IPR036013">
    <property type="entry name" value="Band_7/SPFH_dom_sf"/>
</dbReference>
<dbReference type="PANTHER" id="PTHR43446:SF1">
    <property type="entry name" value="BAND 7 DOMAIN-CONTAINING PROTEIN"/>
    <property type="match status" value="1"/>
</dbReference>
<dbReference type="CDD" id="cd03402">
    <property type="entry name" value="SPFH_like_u2"/>
    <property type="match status" value="1"/>
</dbReference>
<evidence type="ECO:0000313" key="5">
    <source>
        <dbReference type="EMBL" id="QDT61750.1"/>
    </source>
</evidence>
<feature type="transmembrane region" description="Helical" evidence="3">
    <location>
        <begin position="29"/>
        <end position="50"/>
    </location>
</feature>
<feature type="transmembrane region" description="Helical" evidence="3">
    <location>
        <begin position="56"/>
        <end position="78"/>
    </location>
</feature>
<dbReference type="SMART" id="SM00244">
    <property type="entry name" value="PHB"/>
    <property type="match status" value="1"/>
</dbReference>